<protein>
    <submittedName>
        <fullName evidence="17">Sushi domain-containing protein 1</fullName>
    </submittedName>
</protein>
<dbReference type="Gene3D" id="2.10.25.10">
    <property type="entry name" value="Laminin"/>
    <property type="match status" value="3"/>
</dbReference>
<dbReference type="InParanoid" id="A0A6P5J442"/>
<organism evidence="16 17">
    <name type="scientific">Phascolarctos cinereus</name>
    <name type="common">Koala</name>
    <dbReference type="NCBI Taxonomy" id="38626"/>
    <lineage>
        <taxon>Eukaryota</taxon>
        <taxon>Metazoa</taxon>
        <taxon>Chordata</taxon>
        <taxon>Craniata</taxon>
        <taxon>Vertebrata</taxon>
        <taxon>Euteleostomi</taxon>
        <taxon>Mammalia</taxon>
        <taxon>Metatheria</taxon>
        <taxon>Diprotodontia</taxon>
        <taxon>Phascolarctidae</taxon>
        <taxon>Phascolarctos</taxon>
    </lineage>
</organism>
<feature type="chain" id="PRO_5028484600" evidence="13">
    <location>
        <begin position="49"/>
        <end position="844"/>
    </location>
</feature>
<feature type="domain" description="EGF-like" evidence="14">
    <location>
        <begin position="143"/>
        <end position="180"/>
    </location>
</feature>
<keyword evidence="3 12" id="KW-0812">Transmembrane</keyword>
<evidence type="ECO:0000256" key="3">
    <source>
        <dbReference type="ARBA" id="ARBA00022692"/>
    </source>
</evidence>
<dbReference type="PROSITE" id="PS50923">
    <property type="entry name" value="SUSHI"/>
    <property type="match status" value="3"/>
</dbReference>
<evidence type="ECO:0000256" key="2">
    <source>
        <dbReference type="ARBA" id="ARBA00022536"/>
    </source>
</evidence>
<evidence type="ECO:0000256" key="6">
    <source>
        <dbReference type="ARBA" id="ARBA00022989"/>
    </source>
</evidence>
<dbReference type="InterPro" id="IPR000436">
    <property type="entry name" value="Sushi_SCR_CCP_dom"/>
</dbReference>
<feature type="domain" description="Sushi" evidence="15">
    <location>
        <begin position="315"/>
        <end position="374"/>
    </location>
</feature>
<feature type="domain" description="EGF-like" evidence="14">
    <location>
        <begin position="91"/>
        <end position="130"/>
    </location>
</feature>
<keyword evidence="16" id="KW-1185">Reference proteome</keyword>
<dbReference type="KEGG" id="pcw:110198248"/>
<keyword evidence="7 12" id="KW-0472">Membrane</keyword>
<evidence type="ECO:0000313" key="17">
    <source>
        <dbReference type="RefSeq" id="XP_020828113.1"/>
    </source>
</evidence>
<name>A0A6P5J442_PHACI</name>
<dbReference type="CDD" id="cd00033">
    <property type="entry name" value="CCP"/>
    <property type="match status" value="3"/>
</dbReference>
<dbReference type="Gene3D" id="2.10.70.10">
    <property type="entry name" value="Complement Module, domain 1"/>
    <property type="match status" value="3"/>
</dbReference>
<dbReference type="GO" id="GO:0016020">
    <property type="term" value="C:membrane"/>
    <property type="evidence" value="ECO:0007669"/>
    <property type="project" value="UniProtKB-SubCell"/>
</dbReference>
<evidence type="ECO:0000259" key="15">
    <source>
        <dbReference type="PROSITE" id="PS50923"/>
    </source>
</evidence>
<keyword evidence="6 12" id="KW-1133">Transmembrane helix</keyword>
<dbReference type="InterPro" id="IPR000152">
    <property type="entry name" value="EGF-type_Asp/Asn_hydroxyl_site"/>
</dbReference>
<dbReference type="GeneID" id="110198248"/>
<keyword evidence="9" id="KW-0325">Glycoprotein</keyword>
<evidence type="ECO:0000256" key="4">
    <source>
        <dbReference type="ARBA" id="ARBA00022729"/>
    </source>
</evidence>
<evidence type="ECO:0000313" key="16">
    <source>
        <dbReference type="Proteomes" id="UP000515140"/>
    </source>
</evidence>
<dbReference type="SMART" id="SM00181">
    <property type="entry name" value="EGF"/>
    <property type="match status" value="3"/>
</dbReference>
<dbReference type="InterPro" id="IPR018097">
    <property type="entry name" value="EGF_Ca-bd_CS"/>
</dbReference>
<feature type="domain" description="Sushi" evidence="15">
    <location>
        <begin position="195"/>
        <end position="254"/>
    </location>
</feature>
<dbReference type="Pfam" id="PF23144">
    <property type="entry name" value="Fn3_PTPRU"/>
    <property type="match status" value="1"/>
</dbReference>
<evidence type="ECO:0000256" key="5">
    <source>
        <dbReference type="ARBA" id="ARBA00022737"/>
    </source>
</evidence>
<dbReference type="InterPro" id="IPR049883">
    <property type="entry name" value="NOTCH1_EGF-like"/>
</dbReference>
<dbReference type="Proteomes" id="UP000515140">
    <property type="component" value="Unplaced"/>
</dbReference>
<evidence type="ECO:0000259" key="14">
    <source>
        <dbReference type="PROSITE" id="PS50026"/>
    </source>
</evidence>
<dbReference type="PROSITE" id="PS01187">
    <property type="entry name" value="EGF_CA"/>
    <property type="match status" value="1"/>
</dbReference>
<dbReference type="Pfam" id="PF00084">
    <property type="entry name" value="Sushi"/>
    <property type="match status" value="3"/>
</dbReference>
<keyword evidence="5" id="KW-0677">Repeat</keyword>
<accession>A0A6P5J442</accession>
<dbReference type="CDD" id="cd00054">
    <property type="entry name" value="EGF_CA"/>
    <property type="match status" value="2"/>
</dbReference>
<dbReference type="CTD" id="64420"/>
<reference evidence="17" key="1">
    <citation type="submission" date="2025-08" db="UniProtKB">
        <authorList>
            <consortium name="RefSeq"/>
        </authorList>
    </citation>
    <scope>IDENTIFICATION</scope>
    <source>
        <tissue evidence="17">Spleen</tissue>
    </source>
</reference>
<dbReference type="SUPFAM" id="SSF57535">
    <property type="entry name" value="Complement control module/SCR domain"/>
    <property type="match status" value="3"/>
</dbReference>
<dbReference type="SUPFAM" id="SSF57196">
    <property type="entry name" value="EGF/Laminin"/>
    <property type="match status" value="2"/>
</dbReference>
<dbReference type="InterPro" id="IPR035976">
    <property type="entry name" value="Sushi/SCR/CCP_sf"/>
</dbReference>
<evidence type="ECO:0000256" key="7">
    <source>
        <dbReference type="ARBA" id="ARBA00023136"/>
    </source>
</evidence>
<dbReference type="InterPro" id="IPR051622">
    <property type="entry name" value="R-tyr_protein_phosphatases"/>
</dbReference>
<dbReference type="GO" id="GO:0005509">
    <property type="term" value="F:calcium ion binding"/>
    <property type="evidence" value="ECO:0007669"/>
    <property type="project" value="InterPro"/>
</dbReference>
<keyword evidence="8" id="KW-1015">Disulfide bond</keyword>
<dbReference type="FunCoup" id="A0A6P5J442">
    <property type="interactions" value="437"/>
</dbReference>
<dbReference type="SMART" id="SM00179">
    <property type="entry name" value="EGF_CA"/>
    <property type="match status" value="2"/>
</dbReference>
<dbReference type="PROSITE" id="PS01186">
    <property type="entry name" value="EGF_2"/>
    <property type="match status" value="1"/>
</dbReference>
<feature type="domain" description="Sushi" evidence="15">
    <location>
        <begin position="255"/>
        <end position="314"/>
    </location>
</feature>
<keyword evidence="4 13" id="KW-0732">Signal</keyword>
<feature type="transmembrane region" description="Helical" evidence="12">
    <location>
        <begin position="796"/>
        <end position="819"/>
    </location>
</feature>
<proteinExistence type="predicted"/>
<evidence type="ECO:0000256" key="13">
    <source>
        <dbReference type="SAM" id="SignalP"/>
    </source>
</evidence>
<dbReference type="PROSITE" id="PS00010">
    <property type="entry name" value="ASX_HYDROXYL"/>
    <property type="match status" value="2"/>
</dbReference>
<keyword evidence="2 10" id="KW-0245">EGF-like domain</keyword>
<dbReference type="SMART" id="SM00032">
    <property type="entry name" value="CCP"/>
    <property type="match status" value="3"/>
</dbReference>
<evidence type="ECO:0000256" key="1">
    <source>
        <dbReference type="ARBA" id="ARBA00004479"/>
    </source>
</evidence>
<dbReference type="PANTHER" id="PTHR24051:SF5">
    <property type="entry name" value="SUSHI DOMAIN-CONTAINING PROTEIN 1"/>
    <property type="match status" value="1"/>
</dbReference>
<dbReference type="AlphaFoldDB" id="A0A6P5J442"/>
<dbReference type="Pfam" id="PF07645">
    <property type="entry name" value="EGF_CA"/>
    <property type="match status" value="2"/>
</dbReference>
<dbReference type="InterPro" id="IPR000742">
    <property type="entry name" value="EGF"/>
</dbReference>
<dbReference type="RefSeq" id="XP_020828113.1">
    <property type="nucleotide sequence ID" value="XM_020972454.1"/>
</dbReference>
<keyword evidence="11" id="KW-0768">Sushi</keyword>
<comment type="caution">
    <text evidence="10">Lacks conserved residue(s) required for the propagation of feature annotation.</text>
</comment>
<dbReference type="PANTHER" id="PTHR24051">
    <property type="entry name" value="SUSHI DOMAIN-CONTAINING PROTEIN 1"/>
    <property type="match status" value="1"/>
</dbReference>
<feature type="signal peptide" evidence="13">
    <location>
        <begin position="1"/>
        <end position="48"/>
    </location>
</feature>
<comment type="subcellular location">
    <subcellularLocation>
        <location evidence="1">Membrane</location>
        <topology evidence="1">Single-pass type I membrane protein</topology>
    </subcellularLocation>
</comment>
<dbReference type="InterPro" id="IPR001881">
    <property type="entry name" value="EGF-like_Ca-bd_dom"/>
</dbReference>
<gene>
    <name evidence="17" type="primary">SUSD1</name>
</gene>
<evidence type="ECO:0000256" key="8">
    <source>
        <dbReference type="ARBA" id="ARBA00023157"/>
    </source>
</evidence>
<dbReference type="FunFam" id="2.10.25.10:FF:000038">
    <property type="entry name" value="Fibrillin 2"/>
    <property type="match status" value="1"/>
</dbReference>
<dbReference type="InterPro" id="IPR057598">
    <property type="entry name" value="Fn3_PTPRU"/>
</dbReference>
<evidence type="ECO:0000256" key="11">
    <source>
        <dbReference type="PROSITE-ProRule" id="PRU00302"/>
    </source>
</evidence>
<dbReference type="PROSITE" id="PS50026">
    <property type="entry name" value="EGF_3"/>
    <property type="match status" value="2"/>
</dbReference>
<evidence type="ECO:0000256" key="9">
    <source>
        <dbReference type="ARBA" id="ARBA00023180"/>
    </source>
</evidence>
<evidence type="ECO:0000256" key="12">
    <source>
        <dbReference type="SAM" id="Phobius"/>
    </source>
</evidence>
<evidence type="ECO:0000256" key="10">
    <source>
        <dbReference type="PROSITE-ProRule" id="PRU00076"/>
    </source>
</evidence>
<sequence length="844" mass="94428">MVREGRGPWRGVCSNCPFPLLQGRQGRLFLLLLLQLLLVQLLRPASRALGAPVSDVCATCHVHATCQKIDGKEICICNYGFVGNGRTQCHDKDECQFGDTVVCGNKTSCHNTLGGFYCICLEGYQATNNKKTFIPNDGTFCTDLDECEVPDTCGPGGRCVNSPGSYECYCKDGYLPLNGTQPFHPMRDGTSCTEIDCGTPPEIPNGYIIGKYTSRLGGQVHYACKEGFYGDQEESVISCTAGGTWETPNIQCQAVDCGILPSFPNAYPALLNNTTYGSRVEYKCWKGYVPETTNPTVFCNAQGQWEGPSLMCREIECGSPPVIQHAILVGNYSSNLGSVAYYTCIDGFESTGGYLTLLCTAEGTWRKNTIHCTEKKASITNVSVFNNTCVKWRVSPEREVLKMVYLIHIQGQQRDWTEFVHEDLFNLTTSNQEPEVCLHLHQGTNYTVTIRITFPRLSVPVTVRIQTADNDGSFDVSVFNETCLKWKRSPRDAAEEQIYQFQVLGQRWYQSHFYHEVSFNFTTRERFPEVCLELYPRTYYTVNITTMASPKQSAHVILATRSVNQIISNISIFNETCLRWKRNVKMADSEEMYLFHVWGHRWYQREFNQEMSFNLITGSQAPEVCLELHPGTNYTINITAASSGLPVLVSLTTQITEPPIPDIEFIAIQGAPLPPLTLWKAEDRNGPISSYQVLVLPLALRSNFPCDSIQDTTFFSNGSSTKGYVAAEILAKDIPDARDICLGDRLYYGKFYNAPLKPRNDYLVILRITSEWNQVRRQSCVVWAEVKDSSLALPQMIGVGLGSVAAVVILVLLSFLVVWKQKSDITMETIIGKLEIQVAGEYSN</sequence>